<organism evidence="1 2">
    <name type="scientific">Inconstantimicrobium mannanitabidum</name>
    <dbReference type="NCBI Taxonomy" id="1604901"/>
    <lineage>
        <taxon>Bacteria</taxon>
        <taxon>Bacillati</taxon>
        <taxon>Bacillota</taxon>
        <taxon>Clostridia</taxon>
        <taxon>Eubacteriales</taxon>
        <taxon>Clostridiaceae</taxon>
        <taxon>Inconstantimicrobium</taxon>
    </lineage>
</organism>
<accession>A0ACB5REK2</accession>
<dbReference type="EMBL" id="BROD01000001">
    <property type="protein sequence ID" value="GKX67141.1"/>
    <property type="molecule type" value="Genomic_DNA"/>
</dbReference>
<dbReference type="Proteomes" id="UP001058074">
    <property type="component" value="Unassembled WGS sequence"/>
</dbReference>
<proteinExistence type="predicted"/>
<comment type="caution">
    <text evidence="1">The sequence shown here is derived from an EMBL/GenBank/DDBJ whole genome shotgun (WGS) entry which is preliminary data.</text>
</comment>
<evidence type="ECO:0000313" key="2">
    <source>
        <dbReference type="Proteomes" id="UP001058074"/>
    </source>
</evidence>
<gene>
    <name evidence="1" type="ORF">rsdtw13_23990</name>
</gene>
<reference evidence="1" key="1">
    <citation type="journal article" date="2025" name="Int. J. Syst. Evol. Microbiol.">
        <title>Inconstantimicrobium mannanitabidum sp. nov., a novel member of the family Clostridiaceae isolated from anoxic soil under the treatment of reductive soil disinfestation.</title>
        <authorList>
            <person name="Ueki A."/>
            <person name="Tonouchi A."/>
            <person name="Honma S."/>
            <person name="Kaku N."/>
            <person name="Ueki K."/>
        </authorList>
    </citation>
    <scope>NUCLEOTIDE SEQUENCE</scope>
    <source>
        <strain evidence="1">TW13</strain>
    </source>
</reference>
<keyword evidence="2" id="KW-1185">Reference proteome</keyword>
<protein>
    <submittedName>
        <fullName evidence="1">Galactose mutarotase</fullName>
    </submittedName>
</protein>
<sequence>MIYSLENSKIKITASTHGGELHSITGKDTGTEYLWDGNPTYWKYHAPILFPIIGKVTDLKYKVDGKIYELPQHGLARTSEFNLLSQTEDSISFELKYSDDSLMVYPFKFSLISTYKLSDNSLTVNYQVRNLDTTDILFSIGAHPAFMCPINQNESLDDYYLQFNEKETSSIFVPTKEVFLTHEKNEYLNNSAEIKLSKDTFKNDVLIFDNLKSNKITIKSRNCTKSLSVEFGDFPYLGIWAPPTGAPFICIEPWFGHADYEDFHGEFKDKEGVISLPTNKEFNCSYTITITE</sequence>
<name>A0ACB5REK2_9CLOT</name>
<evidence type="ECO:0000313" key="1">
    <source>
        <dbReference type="EMBL" id="GKX67141.1"/>
    </source>
</evidence>